<gene>
    <name evidence="2" type="ORF">QE417_002733</name>
</gene>
<dbReference type="Proteomes" id="UP001258315">
    <property type="component" value="Unassembled WGS sequence"/>
</dbReference>
<keyword evidence="1" id="KW-1133">Transmembrane helix</keyword>
<comment type="caution">
    <text evidence="2">The sequence shown here is derived from an EMBL/GenBank/DDBJ whole genome shotgun (WGS) entry which is preliminary data.</text>
</comment>
<evidence type="ECO:0000313" key="2">
    <source>
        <dbReference type="EMBL" id="MDT3403661.1"/>
    </source>
</evidence>
<keyword evidence="1" id="KW-0812">Transmembrane</keyword>
<keyword evidence="1" id="KW-0472">Membrane</keyword>
<feature type="transmembrane region" description="Helical" evidence="1">
    <location>
        <begin position="7"/>
        <end position="24"/>
    </location>
</feature>
<name>A0ABU3GVN6_9SPHI</name>
<protein>
    <submittedName>
        <fullName evidence="2">Uncharacterized protein</fullName>
    </submittedName>
</protein>
<keyword evidence="3" id="KW-1185">Reference proteome</keyword>
<reference evidence="3" key="1">
    <citation type="submission" date="2023-07" db="EMBL/GenBank/DDBJ databases">
        <title>Functional and genomic diversity of the sorghum phyllosphere microbiome.</title>
        <authorList>
            <person name="Shade A."/>
        </authorList>
    </citation>
    <scope>NUCLEOTIDE SEQUENCE [LARGE SCALE GENOMIC DNA]</scope>
    <source>
        <strain evidence="3">SORGH_AS_0422</strain>
    </source>
</reference>
<dbReference type="EMBL" id="JAVLVU010000001">
    <property type="protein sequence ID" value="MDT3403661.1"/>
    <property type="molecule type" value="Genomic_DNA"/>
</dbReference>
<feature type="transmembrane region" description="Helical" evidence="1">
    <location>
        <begin position="30"/>
        <end position="63"/>
    </location>
</feature>
<organism evidence="2 3">
    <name type="scientific">Mucilaginibacter terrae</name>
    <dbReference type="NCBI Taxonomy" id="1955052"/>
    <lineage>
        <taxon>Bacteria</taxon>
        <taxon>Pseudomonadati</taxon>
        <taxon>Bacteroidota</taxon>
        <taxon>Sphingobacteriia</taxon>
        <taxon>Sphingobacteriales</taxon>
        <taxon>Sphingobacteriaceae</taxon>
        <taxon>Mucilaginibacter</taxon>
    </lineage>
</organism>
<evidence type="ECO:0000256" key="1">
    <source>
        <dbReference type="SAM" id="Phobius"/>
    </source>
</evidence>
<accession>A0ABU3GVN6</accession>
<sequence>MLQKPVVSWILYGVCIYISYLYVVCLTEGYNLMLLLAFSALFYLDLLLLLLGGIITGTLLILTQKRFNKILGEIMIVVNLALTPYLFL</sequence>
<evidence type="ECO:0000313" key="3">
    <source>
        <dbReference type="Proteomes" id="UP001258315"/>
    </source>
</evidence>
<dbReference type="RefSeq" id="WP_311950833.1">
    <property type="nucleotide sequence ID" value="NZ_JAVLVU010000001.1"/>
</dbReference>
<proteinExistence type="predicted"/>
<feature type="transmembrane region" description="Helical" evidence="1">
    <location>
        <begin position="70"/>
        <end position="87"/>
    </location>
</feature>